<protein>
    <submittedName>
        <fullName evidence="4">TetR family transcriptional regulator</fullName>
    </submittedName>
</protein>
<sequence length="209" mass="22519">MTTGGTSRKGAQRRTDIVDAALRVIGRDGIQGLSMRVVAAEAGVPLGTTTYYFQDKDALITAAFSRHTQRETARVVAAIATFGADLTTSRVAARVADFVITGLTEHRWQLITEYEFLTAAARRDDLQRASTAWLQSLHAHVEATVAALGSPSPRTDARLVLSVVSGLEVDHLGAPLQAAARHAIRQTLDRLFAGLELSWSTTRPDPADD</sequence>
<feature type="domain" description="HTH tetR-type" evidence="3">
    <location>
        <begin position="11"/>
        <end position="71"/>
    </location>
</feature>
<dbReference type="SUPFAM" id="SSF48498">
    <property type="entry name" value="Tetracyclin repressor-like, C-terminal domain"/>
    <property type="match status" value="1"/>
</dbReference>
<dbReference type="RefSeq" id="WP_367640273.1">
    <property type="nucleotide sequence ID" value="NZ_JBFNQN010000015.1"/>
</dbReference>
<dbReference type="InterPro" id="IPR009057">
    <property type="entry name" value="Homeodomain-like_sf"/>
</dbReference>
<dbReference type="InterPro" id="IPR001647">
    <property type="entry name" value="HTH_TetR"/>
</dbReference>
<reference evidence="4 5" key="1">
    <citation type="submission" date="2024-07" db="EMBL/GenBank/DDBJ databases">
        <authorList>
            <person name="Thanompreechachai J."/>
            <person name="Duangmal K."/>
        </authorList>
    </citation>
    <scope>NUCLEOTIDE SEQUENCE [LARGE SCALE GENOMIC DNA]</scope>
    <source>
        <strain evidence="4 5">KCTC 19886</strain>
    </source>
</reference>
<organism evidence="4 5">
    <name type="scientific">Kineococcus endophyticus</name>
    <dbReference type="NCBI Taxonomy" id="1181883"/>
    <lineage>
        <taxon>Bacteria</taxon>
        <taxon>Bacillati</taxon>
        <taxon>Actinomycetota</taxon>
        <taxon>Actinomycetes</taxon>
        <taxon>Kineosporiales</taxon>
        <taxon>Kineosporiaceae</taxon>
        <taxon>Kineococcus</taxon>
    </lineage>
</organism>
<accession>A0ABV3PBR1</accession>
<dbReference type="InterPro" id="IPR050109">
    <property type="entry name" value="HTH-type_TetR-like_transc_reg"/>
</dbReference>
<dbReference type="PRINTS" id="PR00455">
    <property type="entry name" value="HTHTETR"/>
</dbReference>
<dbReference type="InterPro" id="IPR041583">
    <property type="entry name" value="TetR_C_31"/>
</dbReference>
<evidence type="ECO:0000313" key="4">
    <source>
        <dbReference type="EMBL" id="MEW9267081.1"/>
    </source>
</evidence>
<gene>
    <name evidence="4" type="ORF">AB1207_20205</name>
</gene>
<dbReference type="InterPro" id="IPR036271">
    <property type="entry name" value="Tet_transcr_reg_TetR-rel_C_sf"/>
</dbReference>
<comment type="caution">
    <text evidence="4">The sequence shown here is derived from an EMBL/GenBank/DDBJ whole genome shotgun (WGS) entry which is preliminary data.</text>
</comment>
<evidence type="ECO:0000256" key="2">
    <source>
        <dbReference type="PROSITE-ProRule" id="PRU00335"/>
    </source>
</evidence>
<proteinExistence type="predicted"/>
<name>A0ABV3PBR1_9ACTN</name>
<dbReference type="Gene3D" id="1.10.357.10">
    <property type="entry name" value="Tetracycline Repressor, domain 2"/>
    <property type="match status" value="1"/>
</dbReference>
<dbReference type="PANTHER" id="PTHR30055">
    <property type="entry name" value="HTH-TYPE TRANSCRIPTIONAL REGULATOR RUTR"/>
    <property type="match status" value="1"/>
</dbReference>
<keyword evidence="5" id="KW-1185">Reference proteome</keyword>
<evidence type="ECO:0000256" key="1">
    <source>
        <dbReference type="ARBA" id="ARBA00023125"/>
    </source>
</evidence>
<feature type="DNA-binding region" description="H-T-H motif" evidence="2">
    <location>
        <begin position="34"/>
        <end position="53"/>
    </location>
</feature>
<dbReference type="SUPFAM" id="SSF46689">
    <property type="entry name" value="Homeodomain-like"/>
    <property type="match status" value="1"/>
</dbReference>
<dbReference type="Pfam" id="PF17940">
    <property type="entry name" value="TetR_C_31"/>
    <property type="match status" value="1"/>
</dbReference>
<dbReference type="PANTHER" id="PTHR30055:SF231">
    <property type="entry name" value="TRANSCRIPTIONAL REGULATORY PROTEIN (PROBABLY DEOR-FAMILY)-RELATED"/>
    <property type="match status" value="1"/>
</dbReference>
<dbReference type="EMBL" id="JBFNQN010000015">
    <property type="protein sequence ID" value="MEW9267081.1"/>
    <property type="molecule type" value="Genomic_DNA"/>
</dbReference>
<evidence type="ECO:0000313" key="5">
    <source>
        <dbReference type="Proteomes" id="UP001555826"/>
    </source>
</evidence>
<evidence type="ECO:0000259" key="3">
    <source>
        <dbReference type="PROSITE" id="PS50977"/>
    </source>
</evidence>
<dbReference type="Pfam" id="PF00440">
    <property type="entry name" value="TetR_N"/>
    <property type="match status" value="1"/>
</dbReference>
<dbReference type="Proteomes" id="UP001555826">
    <property type="component" value="Unassembled WGS sequence"/>
</dbReference>
<dbReference type="PROSITE" id="PS50977">
    <property type="entry name" value="HTH_TETR_2"/>
    <property type="match status" value="1"/>
</dbReference>
<keyword evidence="1 2" id="KW-0238">DNA-binding</keyword>